<reference evidence="2" key="1">
    <citation type="journal article" date="2019" name="Int. J. Syst. Evol. Microbiol.">
        <title>The Global Catalogue of Microorganisms (GCM) 10K type strain sequencing project: providing services to taxonomists for standard genome sequencing and annotation.</title>
        <authorList>
            <consortium name="The Broad Institute Genomics Platform"/>
            <consortium name="The Broad Institute Genome Sequencing Center for Infectious Disease"/>
            <person name="Wu L."/>
            <person name="Ma J."/>
        </authorList>
    </citation>
    <scope>NUCLEOTIDE SEQUENCE [LARGE SCALE GENOMIC DNA]</scope>
    <source>
        <strain evidence="2">JCM 17841</strain>
    </source>
</reference>
<evidence type="ECO:0000313" key="2">
    <source>
        <dbReference type="Proteomes" id="UP001501243"/>
    </source>
</evidence>
<evidence type="ECO:0008006" key="3">
    <source>
        <dbReference type="Google" id="ProtNLM"/>
    </source>
</evidence>
<name>A0ABP8QIZ7_9BACT</name>
<sequence length="151" mass="15958">MPLLVWLGAGGLSPAAPLVCYRAAKGAGCNAHFPGTGLGRLATFAIFYSHLLPVTDKAVNRQVVAQPPMPELAKHCLVQEPATAASQLVVRHLEPIGTRKDSPGIIGQDSACPRLYRARPGRASRACCSKQAVASGLLHPAHCFYYPCSSL</sequence>
<evidence type="ECO:0000313" key="1">
    <source>
        <dbReference type="EMBL" id="GAA4503246.1"/>
    </source>
</evidence>
<gene>
    <name evidence="1" type="ORF">GCM10023172_27770</name>
</gene>
<dbReference type="Proteomes" id="UP001501243">
    <property type="component" value="Unassembled WGS sequence"/>
</dbReference>
<dbReference type="EMBL" id="BAABGQ010000006">
    <property type="protein sequence ID" value="GAA4503246.1"/>
    <property type="molecule type" value="Genomic_DNA"/>
</dbReference>
<keyword evidence="2" id="KW-1185">Reference proteome</keyword>
<proteinExistence type="predicted"/>
<organism evidence="1 2">
    <name type="scientific">Hymenobacter ginsengisoli</name>
    <dbReference type="NCBI Taxonomy" id="1051626"/>
    <lineage>
        <taxon>Bacteria</taxon>
        <taxon>Pseudomonadati</taxon>
        <taxon>Bacteroidota</taxon>
        <taxon>Cytophagia</taxon>
        <taxon>Cytophagales</taxon>
        <taxon>Hymenobacteraceae</taxon>
        <taxon>Hymenobacter</taxon>
    </lineage>
</organism>
<comment type="caution">
    <text evidence="1">The sequence shown here is derived from an EMBL/GenBank/DDBJ whole genome shotgun (WGS) entry which is preliminary data.</text>
</comment>
<accession>A0ABP8QIZ7</accession>
<protein>
    <recommendedName>
        <fullName evidence="3">Secreted protein</fullName>
    </recommendedName>
</protein>